<dbReference type="InterPro" id="IPR037197">
    <property type="entry name" value="WWE_dom_sf"/>
</dbReference>
<evidence type="ECO:0000256" key="1">
    <source>
        <dbReference type="SAM" id="MobiDB-lite"/>
    </source>
</evidence>
<feature type="region of interest" description="Disordered" evidence="1">
    <location>
        <begin position="69"/>
        <end position="94"/>
    </location>
</feature>
<feature type="domain" description="WWE" evidence="2">
    <location>
        <begin position="1"/>
        <end position="72"/>
    </location>
</feature>
<evidence type="ECO:0000259" key="2">
    <source>
        <dbReference type="PROSITE" id="PS50918"/>
    </source>
</evidence>
<organism evidence="3 4">
    <name type="scientific">Effrenium voratum</name>
    <dbReference type="NCBI Taxonomy" id="2562239"/>
    <lineage>
        <taxon>Eukaryota</taxon>
        <taxon>Sar</taxon>
        <taxon>Alveolata</taxon>
        <taxon>Dinophyceae</taxon>
        <taxon>Suessiales</taxon>
        <taxon>Symbiodiniaceae</taxon>
        <taxon>Effrenium</taxon>
    </lineage>
</organism>
<evidence type="ECO:0000313" key="4">
    <source>
        <dbReference type="Proteomes" id="UP001178507"/>
    </source>
</evidence>
<protein>
    <recommendedName>
        <fullName evidence="2">WWE domain-containing protein</fullName>
    </recommendedName>
</protein>
<evidence type="ECO:0000313" key="3">
    <source>
        <dbReference type="EMBL" id="CAJ1371792.1"/>
    </source>
</evidence>
<dbReference type="Pfam" id="PF02825">
    <property type="entry name" value="WWE"/>
    <property type="match status" value="1"/>
</dbReference>
<dbReference type="Gene3D" id="3.30.720.50">
    <property type="match status" value="1"/>
</dbReference>
<reference evidence="3" key="1">
    <citation type="submission" date="2023-08" db="EMBL/GenBank/DDBJ databases">
        <authorList>
            <person name="Chen Y."/>
            <person name="Shah S."/>
            <person name="Dougan E. K."/>
            <person name="Thang M."/>
            <person name="Chan C."/>
        </authorList>
    </citation>
    <scope>NUCLEOTIDE SEQUENCE</scope>
</reference>
<proteinExistence type="predicted"/>
<dbReference type="Proteomes" id="UP001178507">
    <property type="component" value="Unassembled WGS sequence"/>
</dbReference>
<dbReference type="GO" id="GO:0008270">
    <property type="term" value="F:zinc ion binding"/>
    <property type="evidence" value="ECO:0007669"/>
    <property type="project" value="InterPro"/>
</dbReference>
<sequence>MDNAVWLWSTSGKFRPYDEATSACIEEAYQKGLANIRVRLWRGAEQADYSIDFRKMRQVNLRDPQKWRHVKRSAKTREVPQGAPAMPASEAKDTPMALEVRWKGTRKSFHLTSQAAAESIIQSGKFHHSKRGMMGPFIYFAGSPEDCDGKANGARLVDGAVLQATVDLGQSLVIRQDMSSAAQSSLGISRWSELDRAKLQQVGCQSVYATSDFVSRDEWAVVSNSQIRDLVLKGFESRGRPLPYWQWPRWVHSLANAVNVDYIAIDRVTEGAAGRTDPAPPGVRVNSAGRPVHSDGRFMSYSEARQLGWGQAPPPSPNPWNEHQKRMGGQGVLSSRHPCCLPAHLSFQPGRRRWFFRRLGLEQVPHIHGGAGLVQVRDECRLLGLEVRMAQTPFRRAVLTQVAGAAARLDCGHEP</sequence>
<keyword evidence="4" id="KW-1185">Reference proteome</keyword>
<dbReference type="PROSITE" id="PS50918">
    <property type="entry name" value="WWE"/>
    <property type="match status" value="1"/>
</dbReference>
<dbReference type="InterPro" id="IPR018123">
    <property type="entry name" value="WWE-dom_subgr"/>
</dbReference>
<comment type="caution">
    <text evidence="3">The sequence shown here is derived from an EMBL/GenBank/DDBJ whole genome shotgun (WGS) entry which is preliminary data.</text>
</comment>
<name>A0AA36MLQ4_9DINO</name>
<dbReference type="SUPFAM" id="SSF117839">
    <property type="entry name" value="WWE domain"/>
    <property type="match status" value="1"/>
</dbReference>
<dbReference type="InterPro" id="IPR004170">
    <property type="entry name" value="WWE_dom"/>
</dbReference>
<gene>
    <name evidence="3" type="ORF">EVOR1521_LOCUS2025</name>
</gene>
<dbReference type="SMART" id="SM00678">
    <property type="entry name" value="WWE"/>
    <property type="match status" value="1"/>
</dbReference>
<accession>A0AA36MLQ4</accession>
<dbReference type="EMBL" id="CAUJNA010000098">
    <property type="protein sequence ID" value="CAJ1371792.1"/>
    <property type="molecule type" value="Genomic_DNA"/>
</dbReference>
<dbReference type="AlphaFoldDB" id="A0AA36MLQ4"/>